<dbReference type="GO" id="GO:0016887">
    <property type="term" value="F:ATP hydrolysis activity"/>
    <property type="evidence" value="ECO:0007669"/>
    <property type="project" value="InterPro"/>
</dbReference>
<sequence length="129" mass="14961">MQTGLKISYLPQDLSSYHGYLPAFAKEHDLDYEHFLNQLKKLGLEREAFKQKIEEMSQGQKKRVALAKSLTEEASLYLWDEPANYLDLFNQDQLIKLLAKEQPAMLLVDHDQAFIEAVAKERVNLRPVL</sequence>
<dbReference type="InterPro" id="IPR051309">
    <property type="entry name" value="ABCF_ATPase"/>
</dbReference>
<dbReference type="Proteomes" id="UP001165243">
    <property type="component" value="Unassembled WGS sequence"/>
</dbReference>
<comment type="caution">
    <text evidence="2">The sequence shown here is derived from an EMBL/GenBank/DDBJ whole genome shotgun (WGS) entry which is preliminary data.</text>
</comment>
<name>A0AAV5PE99_LACDE</name>
<dbReference type="PANTHER" id="PTHR42855:SF1">
    <property type="entry name" value="ABC TRANSPORTER DOMAIN-CONTAINING PROTEIN"/>
    <property type="match status" value="1"/>
</dbReference>
<dbReference type="Pfam" id="PF00005">
    <property type="entry name" value="ABC_tran"/>
    <property type="match status" value="1"/>
</dbReference>
<evidence type="ECO:0000313" key="2">
    <source>
        <dbReference type="EMBL" id="GMB87115.1"/>
    </source>
</evidence>
<protein>
    <recommendedName>
        <fullName evidence="1">ABC transporter domain-containing protein</fullName>
    </recommendedName>
</protein>
<reference evidence="2" key="1">
    <citation type="submission" date="2023-04" db="EMBL/GenBank/DDBJ databases">
        <title>Draft genome sequences of Lactobacillus delbrueckii subsp. bulgaricus ME-900 and ME-901 with improved acid tolerance.</title>
        <authorList>
            <person name="Ishida T."/>
            <person name="Yamamoto E."/>
            <person name="Koizumi A."/>
            <person name="Fujiwara S."/>
            <person name="Makino S."/>
            <person name="Kano H."/>
            <person name="Kimura K."/>
        </authorList>
    </citation>
    <scope>NUCLEOTIDE SEQUENCE</scope>
    <source>
        <strain evidence="2">ME-900</strain>
    </source>
</reference>
<dbReference type="InterPro" id="IPR027417">
    <property type="entry name" value="P-loop_NTPase"/>
</dbReference>
<dbReference type="EMBL" id="BSWK01000025">
    <property type="protein sequence ID" value="GMB87115.1"/>
    <property type="molecule type" value="Genomic_DNA"/>
</dbReference>
<dbReference type="GO" id="GO:0005524">
    <property type="term" value="F:ATP binding"/>
    <property type="evidence" value="ECO:0007669"/>
    <property type="project" value="InterPro"/>
</dbReference>
<dbReference type="PANTHER" id="PTHR42855">
    <property type="entry name" value="ABC TRANSPORTER ATP-BINDING SUBUNIT"/>
    <property type="match status" value="1"/>
</dbReference>
<dbReference type="Gene3D" id="3.40.50.300">
    <property type="entry name" value="P-loop containing nucleotide triphosphate hydrolases"/>
    <property type="match status" value="1"/>
</dbReference>
<dbReference type="SUPFAM" id="SSF52540">
    <property type="entry name" value="P-loop containing nucleoside triphosphate hydrolases"/>
    <property type="match status" value="1"/>
</dbReference>
<feature type="domain" description="ABC transporter" evidence="1">
    <location>
        <begin position="5"/>
        <end position="84"/>
    </location>
</feature>
<organism evidence="2 3">
    <name type="scientific">Lactobacillus delbrueckii subsp. bulgaricus</name>
    <dbReference type="NCBI Taxonomy" id="1585"/>
    <lineage>
        <taxon>Bacteria</taxon>
        <taxon>Bacillati</taxon>
        <taxon>Bacillota</taxon>
        <taxon>Bacilli</taxon>
        <taxon>Lactobacillales</taxon>
        <taxon>Lactobacillaceae</taxon>
        <taxon>Lactobacillus</taxon>
    </lineage>
</organism>
<gene>
    <name evidence="2" type="ORF">ME0900_14880</name>
</gene>
<dbReference type="RefSeq" id="WP_050983077.1">
    <property type="nucleotide sequence ID" value="NZ_CP041280.1"/>
</dbReference>
<proteinExistence type="predicted"/>
<evidence type="ECO:0000313" key="3">
    <source>
        <dbReference type="Proteomes" id="UP001165243"/>
    </source>
</evidence>
<dbReference type="AlphaFoldDB" id="A0AAV5PE99"/>
<dbReference type="InterPro" id="IPR003439">
    <property type="entry name" value="ABC_transporter-like_ATP-bd"/>
</dbReference>
<evidence type="ECO:0000259" key="1">
    <source>
        <dbReference type="Pfam" id="PF00005"/>
    </source>
</evidence>
<accession>A0AAV5PE99</accession>